<dbReference type="Gene3D" id="3.30.160.60">
    <property type="entry name" value="Classic Zinc Finger"/>
    <property type="match status" value="1"/>
</dbReference>
<proteinExistence type="predicted"/>
<gene>
    <name evidence="3" type="ORF">B0F90DRAFT_1920962</name>
</gene>
<dbReference type="PROSITE" id="PS50157">
    <property type="entry name" value="ZINC_FINGER_C2H2_2"/>
    <property type="match status" value="1"/>
</dbReference>
<keyword evidence="1" id="KW-0479">Metal-binding</keyword>
<comment type="caution">
    <text evidence="3">The sequence shown here is derived from an EMBL/GenBank/DDBJ whole genome shotgun (WGS) entry which is preliminary data.</text>
</comment>
<evidence type="ECO:0000313" key="4">
    <source>
        <dbReference type="Proteomes" id="UP001203297"/>
    </source>
</evidence>
<dbReference type="AlphaFoldDB" id="A0AAD4QJ28"/>
<evidence type="ECO:0000256" key="1">
    <source>
        <dbReference type="PROSITE-ProRule" id="PRU00042"/>
    </source>
</evidence>
<dbReference type="GO" id="GO:0008270">
    <property type="term" value="F:zinc ion binding"/>
    <property type="evidence" value="ECO:0007669"/>
    <property type="project" value="UniProtKB-KW"/>
</dbReference>
<reference evidence="3" key="1">
    <citation type="journal article" date="2022" name="New Phytol.">
        <title>Evolutionary transition to the ectomycorrhizal habit in the genomes of a hyperdiverse lineage of mushroom-forming fungi.</title>
        <authorList>
            <person name="Looney B."/>
            <person name="Miyauchi S."/>
            <person name="Morin E."/>
            <person name="Drula E."/>
            <person name="Courty P.E."/>
            <person name="Kohler A."/>
            <person name="Kuo A."/>
            <person name="LaButti K."/>
            <person name="Pangilinan J."/>
            <person name="Lipzen A."/>
            <person name="Riley R."/>
            <person name="Andreopoulos W."/>
            <person name="He G."/>
            <person name="Johnson J."/>
            <person name="Nolan M."/>
            <person name="Tritt A."/>
            <person name="Barry K.W."/>
            <person name="Grigoriev I.V."/>
            <person name="Nagy L.G."/>
            <person name="Hibbett D."/>
            <person name="Henrissat B."/>
            <person name="Matheny P.B."/>
            <person name="Labbe J."/>
            <person name="Martin F.M."/>
        </authorList>
    </citation>
    <scope>NUCLEOTIDE SEQUENCE</scope>
    <source>
        <strain evidence="3">BPL690</strain>
    </source>
</reference>
<dbReference type="Proteomes" id="UP001203297">
    <property type="component" value="Unassembled WGS sequence"/>
</dbReference>
<name>A0AAD4QJ28_9AGAM</name>
<organism evidence="3 4">
    <name type="scientific">Multifurca ochricompacta</name>
    <dbReference type="NCBI Taxonomy" id="376703"/>
    <lineage>
        <taxon>Eukaryota</taxon>
        <taxon>Fungi</taxon>
        <taxon>Dikarya</taxon>
        <taxon>Basidiomycota</taxon>
        <taxon>Agaricomycotina</taxon>
        <taxon>Agaricomycetes</taxon>
        <taxon>Russulales</taxon>
        <taxon>Russulaceae</taxon>
        <taxon>Multifurca</taxon>
    </lineage>
</organism>
<dbReference type="InterPro" id="IPR013087">
    <property type="entry name" value="Znf_C2H2_type"/>
</dbReference>
<feature type="domain" description="C2H2-type" evidence="2">
    <location>
        <begin position="206"/>
        <end position="234"/>
    </location>
</feature>
<keyword evidence="4" id="KW-1185">Reference proteome</keyword>
<protein>
    <recommendedName>
        <fullName evidence="2">C2H2-type domain-containing protein</fullName>
    </recommendedName>
</protein>
<dbReference type="PROSITE" id="PS00028">
    <property type="entry name" value="ZINC_FINGER_C2H2_1"/>
    <property type="match status" value="1"/>
</dbReference>
<dbReference type="EMBL" id="WTXG01000209">
    <property type="protein sequence ID" value="KAI0290654.1"/>
    <property type="molecule type" value="Genomic_DNA"/>
</dbReference>
<keyword evidence="1" id="KW-0862">Zinc</keyword>
<accession>A0AAD4QJ28</accession>
<evidence type="ECO:0000259" key="2">
    <source>
        <dbReference type="PROSITE" id="PS50157"/>
    </source>
</evidence>
<sequence>MCPRMNTLHHSLNSQIAAPETLSIDILNMNPVQATIDNQRTSTAEYDIPVEEPMQEIPLLEFRDFGISDPAELFERYENPTSIGVALLPPLMILETGGFLPDGFPVPNVPSQALNDYYFTVDTQRTVQPVPDARLQPFVVPETEDILLDRFPVPNAPSQAPNDYYFTVNTQRPAQPVLVSTTPPSLKGALPQNRGAKRNETAGNLFKCSSCGSRYKQKQGLNRHKRDKHKAKKRCDLCPDFMWPEGRRYMYKDHVREKHGPLYHLIFK</sequence>
<evidence type="ECO:0000313" key="3">
    <source>
        <dbReference type="EMBL" id="KAI0290654.1"/>
    </source>
</evidence>
<keyword evidence="1" id="KW-0863">Zinc-finger</keyword>